<sequence>MCGPLFASQAYGSHSRQARHRTVKQHASAQSAEACCDRRTLLLGAAALAAVGAGPLPCGALTLEEVTPSIAAAGPLTDRESAIINIFQSSSLAVANVFDVTLLGRNTSSIPEADVPEGNGSGIVWDTDGHVVTNYHVLQSALAKFGAPASAAVSSAPSPAIGKRVGLVTLLLPDGGQQTYDAVLVGADRARDLAVLKIPAARDVLKPLQLGSSAGVRVGQLCLAIGSPFGFDRTLTTGVISGLNRDIRSQLGSTIPGGIQTDAAINPGNSGGPLLDSSGRLIGLNTAIFTPTGTSAGVGFAIPADTVGRVVPQLIASGRVLRPSLGVQVASDAIAQKLKVTSGALLSAVDPDGAAAAAGLLATRRGLGGVVAGDVIIALNGRQVLNGGDLFNALEQCAIGEKVKLAVLRSTDQGQQQLEVDVTLKPEK</sequence>
<dbReference type="FunFam" id="2.40.10.10:FF:000001">
    <property type="entry name" value="Periplasmic serine protease DegS"/>
    <property type="match status" value="1"/>
</dbReference>
<dbReference type="AlphaFoldDB" id="A0A383W3A9"/>
<dbReference type="PRINTS" id="PR00834">
    <property type="entry name" value="PROTEASES2C"/>
</dbReference>
<gene>
    <name evidence="6" type="ORF">BQ4739_LOCUS12292</name>
</gene>
<reference evidence="6 7" key="1">
    <citation type="submission" date="2016-10" db="EMBL/GenBank/DDBJ databases">
        <authorList>
            <person name="Cai Z."/>
        </authorList>
    </citation>
    <scope>NUCLEOTIDE SEQUENCE [LARGE SCALE GENOMIC DNA]</scope>
</reference>
<evidence type="ECO:0000256" key="4">
    <source>
        <dbReference type="ARBA" id="ARBA00022825"/>
    </source>
</evidence>
<dbReference type="Pfam" id="PF13365">
    <property type="entry name" value="Trypsin_2"/>
    <property type="match status" value="1"/>
</dbReference>
<keyword evidence="4" id="KW-0720">Serine protease</keyword>
<dbReference type="PROSITE" id="PS50106">
    <property type="entry name" value="PDZ"/>
    <property type="match status" value="1"/>
</dbReference>
<keyword evidence="3" id="KW-0378">Hydrolase</keyword>
<evidence type="ECO:0000313" key="7">
    <source>
        <dbReference type="Proteomes" id="UP000256970"/>
    </source>
</evidence>
<dbReference type="Gene3D" id="2.30.42.10">
    <property type="match status" value="1"/>
</dbReference>
<name>A0A383W3A9_TETOB</name>
<evidence type="ECO:0000256" key="2">
    <source>
        <dbReference type="ARBA" id="ARBA00022670"/>
    </source>
</evidence>
<dbReference type="InterPro" id="IPR009003">
    <property type="entry name" value="Peptidase_S1_PA"/>
</dbReference>
<dbReference type="SMART" id="SM00228">
    <property type="entry name" value="PDZ"/>
    <property type="match status" value="1"/>
</dbReference>
<proteinExistence type="inferred from homology"/>
<protein>
    <recommendedName>
        <fullName evidence="5">PDZ domain-containing protein</fullName>
    </recommendedName>
</protein>
<dbReference type="InterPro" id="IPR043504">
    <property type="entry name" value="Peptidase_S1_PA_chymotrypsin"/>
</dbReference>
<keyword evidence="2" id="KW-0645">Protease</keyword>
<dbReference type="Proteomes" id="UP000256970">
    <property type="component" value="Unassembled WGS sequence"/>
</dbReference>
<dbReference type="SUPFAM" id="SSF50156">
    <property type="entry name" value="PDZ domain-like"/>
    <property type="match status" value="1"/>
</dbReference>
<dbReference type="InterPro" id="IPR051201">
    <property type="entry name" value="Chloro_Bact_Ser_Proteases"/>
</dbReference>
<comment type="similarity">
    <text evidence="1">Belongs to the peptidase S1C family.</text>
</comment>
<dbReference type="EMBL" id="FNXT01001106">
    <property type="protein sequence ID" value="SZX72137.1"/>
    <property type="molecule type" value="Genomic_DNA"/>
</dbReference>
<accession>A0A383W3A9</accession>
<keyword evidence="7" id="KW-1185">Reference proteome</keyword>
<dbReference type="SUPFAM" id="SSF50494">
    <property type="entry name" value="Trypsin-like serine proteases"/>
    <property type="match status" value="1"/>
</dbReference>
<dbReference type="InterPro" id="IPR036034">
    <property type="entry name" value="PDZ_sf"/>
</dbReference>
<dbReference type="GO" id="GO:0004252">
    <property type="term" value="F:serine-type endopeptidase activity"/>
    <property type="evidence" value="ECO:0007669"/>
    <property type="project" value="InterPro"/>
</dbReference>
<dbReference type="GO" id="GO:0006508">
    <property type="term" value="P:proteolysis"/>
    <property type="evidence" value="ECO:0007669"/>
    <property type="project" value="UniProtKB-KW"/>
</dbReference>
<evidence type="ECO:0000259" key="5">
    <source>
        <dbReference type="PROSITE" id="PS50106"/>
    </source>
</evidence>
<feature type="domain" description="PDZ" evidence="5">
    <location>
        <begin position="314"/>
        <end position="387"/>
    </location>
</feature>
<dbReference type="Gene3D" id="2.40.10.10">
    <property type="entry name" value="Trypsin-like serine proteases"/>
    <property type="match status" value="2"/>
</dbReference>
<evidence type="ECO:0000313" key="6">
    <source>
        <dbReference type="EMBL" id="SZX72137.1"/>
    </source>
</evidence>
<dbReference type="InterPro" id="IPR001940">
    <property type="entry name" value="Peptidase_S1C"/>
</dbReference>
<dbReference type="STRING" id="3088.A0A383W3A9"/>
<dbReference type="PANTHER" id="PTHR43343:SF3">
    <property type="entry name" value="PROTEASE DO-LIKE 8, CHLOROPLASTIC"/>
    <property type="match status" value="1"/>
</dbReference>
<dbReference type="PANTHER" id="PTHR43343">
    <property type="entry name" value="PEPTIDASE S12"/>
    <property type="match status" value="1"/>
</dbReference>
<dbReference type="Pfam" id="PF13180">
    <property type="entry name" value="PDZ_2"/>
    <property type="match status" value="1"/>
</dbReference>
<evidence type="ECO:0000256" key="3">
    <source>
        <dbReference type="ARBA" id="ARBA00022801"/>
    </source>
</evidence>
<dbReference type="InterPro" id="IPR001478">
    <property type="entry name" value="PDZ"/>
</dbReference>
<organism evidence="6 7">
    <name type="scientific">Tetradesmus obliquus</name>
    <name type="common">Green alga</name>
    <name type="synonym">Acutodesmus obliquus</name>
    <dbReference type="NCBI Taxonomy" id="3088"/>
    <lineage>
        <taxon>Eukaryota</taxon>
        <taxon>Viridiplantae</taxon>
        <taxon>Chlorophyta</taxon>
        <taxon>core chlorophytes</taxon>
        <taxon>Chlorophyceae</taxon>
        <taxon>CS clade</taxon>
        <taxon>Sphaeropleales</taxon>
        <taxon>Scenedesmaceae</taxon>
        <taxon>Tetradesmus</taxon>
    </lineage>
</organism>
<evidence type="ECO:0000256" key="1">
    <source>
        <dbReference type="ARBA" id="ARBA00010541"/>
    </source>
</evidence>